<name>A0A7W7NUA6_9SPHN</name>
<dbReference type="Proteomes" id="UP000555448">
    <property type="component" value="Unassembled WGS sequence"/>
</dbReference>
<comment type="caution">
    <text evidence="1">The sequence shown here is derived from an EMBL/GenBank/DDBJ whole genome shotgun (WGS) entry which is preliminary data.</text>
</comment>
<accession>A0A7W7NUA6</accession>
<dbReference type="EMBL" id="JACHLR010000001">
    <property type="protein sequence ID" value="MBB4857001.1"/>
    <property type="molecule type" value="Genomic_DNA"/>
</dbReference>
<keyword evidence="2" id="KW-1185">Reference proteome</keyword>
<proteinExistence type="predicted"/>
<dbReference type="AlphaFoldDB" id="A0A7W7NUA6"/>
<evidence type="ECO:0000313" key="1">
    <source>
        <dbReference type="EMBL" id="MBB4857001.1"/>
    </source>
</evidence>
<gene>
    <name evidence="1" type="ORF">HNO88_000298</name>
</gene>
<organism evidence="1 2">
    <name type="scientific">Novosphingobium chloroacetimidivorans</name>
    <dbReference type="NCBI Taxonomy" id="1428314"/>
    <lineage>
        <taxon>Bacteria</taxon>
        <taxon>Pseudomonadati</taxon>
        <taxon>Pseudomonadota</taxon>
        <taxon>Alphaproteobacteria</taxon>
        <taxon>Sphingomonadales</taxon>
        <taxon>Sphingomonadaceae</taxon>
        <taxon>Novosphingobium</taxon>
    </lineage>
</organism>
<evidence type="ECO:0000313" key="2">
    <source>
        <dbReference type="Proteomes" id="UP000555448"/>
    </source>
</evidence>
<protein>
    <submittedName>
        <fullName evidence="1">Uncharacterized protein</fullName>
    </submittedName>
</protein>
<dbReference type="RefSeq" id="WP_184242050.1">
    <property type="nucleotide sequence ID" value="NZ_JACHLR010000001.1"/>
</dbReference>
<sequence>MAEQSEIEPDAEVMALVHAIEDAGRGYNISLTKLVDGMTEYTMVYRGNTTVHDDIDDAHELRQRLAEQEKAEAAARILEQVRIAARERAIEECAKVADGSFAANKQAEQRYLASASNADSTSGRDVDLEYAVSSGRRANGDKAIATAIRSLNTPPKLKEA</sequence>
<reference evidence="1 2" key="1">
    <citation type="submission" date="2020-08" db="EMBL/GenBank/DDBJ databases">
        <title>Functional genomics of gut bacteria from endangered species of beetles.</title>
        <authorList>
            <person name="Carlos-Shanley C."/>
        </authorList>
    </citation>
    <scope>NUCLEOTIDE SEQUENCE [LARGE SCALE GENOMIC DNA]</scope>
    <source>
        <strain evidence="1 2">S00245</strain>
    </source>
</reference>